<evidence type="ECO:0000256" key="4">
    <source>
        <dbReference type="ARBA" id="ARBA00022692"/>
    </source>
</evidence>
<keyword evidence="7 9" id="KW-0129">CBS domain</keyword>
<dbReference type="Proteomes" id="UP001065613">
    <property type="component" value="Chromosome"/>
</dbReference>
<dbReference type="PROSITE" id="PS51371">
    <property type="entry name" value="CBS"/>
    <property type="match status" value="2"/>
</dbReference>
<protein>
    <submittedName>
        <fullName evidence="14">Hemolysin family protein</fullName>
    </submittedName>
</protein>
<evidence type="ECO:0000313" key="14">
    <source>
        <dbReference type="EMBL" id="UXE61560.1"/>
    </source>
</evidence>
<proteinExistence type="inferred from homology"/>
<dbReference type="InterPro" id="IPR036318">
    <property type="entry name" value="FAD-bd_PCMH-like_sf"/>
</dbReference>
<evidence type="ECO:0000256" key="7">
    <source>
        <dbReference type="ARBA" id="ARBA00023122"/>
    </source>
</evidence>
<evidence type="ECO:0000259" key="13">
    <source>
        <dbReference type="PROSITE" id="PS51846"/>
    </source>
</evidence>
<name>A0A977L038_9CYAN</name>
<dbReference type="Pfam" id="PF03471">
    <property type="entry name" value="CorC_HlyC"/>
    <property type="match status" value="1"/>
</dbReference>
<sequence>MSSVALELFLILCLIIANGVFSGSEIAIVSARKVRLEQLAKQGNRKARLALKLANSPNDFLSAAQIGITLIGILSGAVGGATVARRLEEVLVSIPLLSPYSNALSIVLVVTLITYVSLVVGELVPKRIALSHPEELACSVAPSMSWLAKFTSPLVQLLGVSTDGLLRLMGVRTNELSPITEEEIRVLIEQGTQAGMFEEAEQEMVERVFRLGDRPIKTLMTPRTSIIWLDVDSPWEENQREILETPYSRFPVGQDSLDNCLGFVRVKDILNTQLSGAALSLQALAQPPLFVAESTRSLNVLEMFRQSGTHIALITDEYGGIEGLVTLNDLIEAIVGNIPNDDEIEEPQIIQREDGSYLLDGLLSIDEFKELFEKETLPNEEEGNYHTLGGFIIESLGKIPQSGDHFETKGLRLEVMDMDGIRIDKVLAAIIVSEGDDVGASLERLTEED</sequence>
<dbReference type="SUPFAM" id="SSF56176">
    <property type="entry name" value="FAD-binding/transporter-associated domain-like"/>
    <property type="match status" value="1"/>
</dbReference>
<dbReference type="InterPro" id="IPR044751">
    <property type="entry name" value="Ion_transp-like_CBS"/>
</dbReference>
<keyword evidence="3" id="KW-1003">Cell membrane</keyword>
<dbReference type="GO" id="GO:0050660">
    <property type="term" value="F:flavin adenine dinucleotide binding"/>
    <property type="evidence" value="ECO:0007669"/>
    <property type="project" value="InterPro"/>
</dbReference>
<feature type="domain" description="CBS" evidence="12">
    <location>
        <begin position="220"/>
        <end position="279"/>
    </location>
</feature>
<dbReference type="FunFam" id="3.30.465.10:FF:000023">
    <property type="entry name" value="Magnesium and cobalt transporter"/>
    <property type="match status" value="1"/>
</dbReference>
<evidence type="ECO:0000256" key="3">
    <source>
        <dbReference type="ARBA" id="ARBA00022475"/>
    </source>
</evidence>
<dbReference type="CDD" id="cd04590">
    <property type="entry name" value="CBS_pair_CorC_HlyC_assoc"/>
    <property type="match status" value="1"/>
</dbReference>
<dbReference type="InterPro" id="IPR051676">
    <property type="entry name" value="UPF0053_domain"/>
</dbReference>
<evidence type="ECO:0000259" key="12">
    <source>
        <dbReference type="PROSITE" id="PS51371"/>
    </source>
</evidence>
<dbReference type="PANTHER" id="PTHR43099:SF5">
    <property type="entry name" value="HLYC_CORC FAMILY TRANSPORTER"/>
    <property type="match status" value="1"/>
</dbReference>
<evidence type="ECO:0000256" key="2">
    <source>
        <dbReference type="ARBA" id="ARBA00006337"/>
    </source>
</evidence>
<dbReference type="SUPFAM" id="SSF54631">
    <property type="entry name" value="CBS-domain pair"/>
    <property type="match status" value="1"/>
</dbReference>
<dbReference type="Pfam" id="PF01595">
    <property type="entry name" value="CNNM"/>
    <property type="match status" value="1"/>
</dbReference>
<dbReference type="InterPro" id="IPR046342">
    <property type="entry name" value="CBS_dom_sf"/>
</dbReference>
<gene>
    <name evidence="14" type="ORF">KA717_00690</name>
</gene>
<dbReference type="PANTHER" id="PTHR43099">
    <property type="entry name" value="UPF0053 PROTEIN YRKA"/>
    <property type="match status" value="1"/>
</dbReference>
<dbReference type="Gene3D" id="3.10.580.10">
    <property type="entry name" value="CBS-domain"/>
    <property type="match status" value="1"/>
</dbReference>
<dbReference type="InterPro" id="IPR016169">
    <property type="entry name" value="FAD-bd_PCMH_sub2"/>
</dbReference>
<accession>A0A977L038</accession>
<dbReference type="Pfam" id="PF00571">
    <property type="entry name" value="CBS"/>
    <property type="match status" value="2"/>
</dbReference>
<organism evidence="14">
    <name type="scientific">Woronichinia naegeliana WA131</name>
    <dbReference type="NCBI Taxonomy" id="2824559"/>
    <lineage>
        <taxon>Bacteria</taxon>
        <taxon>Bacillati</taxon>
        <taxon>Cyanobacteriota</taxon>
        <taxon>Cyanophyceae</taxon>
        <taxon>Synechococcales</taxon>
        <taxon>Coelosphaeriaceae</taxon>
        <taxon>Woronichinia</taxon>
    </lineage>
</organism>
<feature type="domain" description="CNNM transmembrane" evidence="13">
    <location>
        <begin position="1"/>
        <end position="201"/>
    </location>
</feature>
<dbReference type="SMART" id="SM01091">
    <property type="entry name" value="CorC_HlyC"/>
    <property type="match status" value="1"/>
</dbReference>
<evidence type="ECO:0000256" key="1">
    <source>
        <dbReference type="ARBA" id="ARBA00004651"/>
    </source>
</evidence>
<dbReference type="GO" id="GO:0005886">
    <property type="term" value="C:plasma membrane"/>
    <property type="evidence" value="ECO:0007669"/>
    <property type="project" value="UniProtKB-SubCell"/>
</dbReference>
<dbReference type="PROSITE" id="PS51846">
    <property type="entry name" value="CNNM"/>
    <property type="match status" value="1"/>
</dbReference>
<evidence type="ECO:0000256" key="6">
    <source>
        <dbReference type="ARBA" id="ARBA00022989"/>
    </source>
</evidence>
<keyword evidence="4 10" id="KW-0812">Transmembrane</keyword>
<dbReference type="InterPro" id="IPR005170">
    <property type="entry name" value="Transptr-assoc_dom"/>
</dbReference>
<feature type="domain" description="CBS" evidence="12">
    <location>
        <begin position="284"/>
        <end position="343"/>
    </location>
</feature>
<comment type="similarity">
    <text evidence="2">Belongs to the UPF0053 family.</text>
</comment>
<evidence type="ECO:0000256" key="11">
    <source>
        <dbReference type="SAM" id="Phobius"/>
    </source>
</evidence>
<feature type="transmembrane region" description="Helical" evidence="11">
    <location>
        <begin position="60"/>
        <end position="84"/>
    </location>
</feature>
<comment type="subcellular location">
    <subcellularLocation>
        <location evidence="1">Cell membrane</location>
        <topology evidence="1">Multi-pass membrane protein</topology>
    </subcellularLocation>
</comment>
<reference evidence="14" key="1">
    <citation type="submission" date="2021-04" db="EMBL/GenBank/DDBJ databases">
        <title>Genome sequence of Woronichinia naegeliana from Washington state freshwater lake bloom.</title>
        <authorList>
            <person name="Dreher T.W."/>
        </authorList>
    </citation>
    <scope>NUCLEOTIDE SEQUENCE</scope>
    <source>
        <strain evidence="14">WA131</strain>
    </source>
</reference>
<dbReference type="InterPro" id="IPR002550">
    <property type="entry name" value="CNNM"/>
</dbReference>
<keyword evidence="6 10" id="KW-1133">Transmembrane helix</keyword>
<feature type="transmembrane region" description="Helical" evidence="11">
    <location>
        <begin position="96"/>
        <end position="118"/>
    </location>
</feature>
<evidence type="ECO:0000256" key="10">
    <source>
        <dbReference type="PROSITE-ProRule" id="PRU01193"/>
    </source>
</evidence>
<dbReference type="KEGG" id="wna:KA717_00690"/>
<evidence type="ECO:0000256" key="5">
    <source>
        <dbReference type="ARBA" id="ARBA00022737"/>
    </source>
</evidence>
<dbReference type="Gene3D" id="3.30.465.10">
    <property type="match status" value="1"/>
</dbReference>
<dbReference type="EMBL" id="CP073041">
    <property type="protein sequence ID" value="UXE61560.1"/>
    <property type="molecule type" value="Genomic_DNA"/>
</dbReference>
<dbReference type="AlphaFoldDB" id="A0A977L038"/>
<keyword evidence="5" id="KW-0677">Repeat</keyword>
<evidence type="ECO:0000256" key="8">
    <source>
        <dbReference type="ARBA" id="ARBA00023136"/>
    </source>
</evidence>
<dbReference type="InterPro" id="IPR000644">
    <property type="entry name" value="CBS_dom"/>
</dbReference>
<keyword evidence="8 10" id="KW-0472">Membrane</keyword>
<evidence type="ECO:0000256" key="9">
    <source>
        <dbReference type="PROSITE-ProRule" id="PRU00703"/>
    </source>
</evidence>